<accession>A0A179FBE4</accession>
<organism evidence="2 3">
    <name type="scientific">Pochonia chlamydosporia 170</name>
    <dbReference type="NCBI Taxonomy" id="1380566"/>
    <lineage>
        <taxon>Eukaryota</taxon>
        <taxon>Fungi</taxon>
        <taxon>Dikarya</taxon>
        <taxon>Ascomycota</taxon>
        <taxon>Pezizomycotina</taxon>
        <taxon>Sordariomycetes</taxon>
        <taxon>Hypocreomycetidae</taxon>
        <taxon>Hypocreales</taxon>
        <taxon>Clavicipitaceae</taxon>
        <taxon>Pochonia</taxon>
    </lineage>
</organism>
<evidence type="ECO:0000313" key="3">
    <source>
        <dbReference type="Proteomes" id="UP000078397"/>
    </source>
</evidence>
<sequence length="108" mass="11828">MIKRSEGERRRTDANDAQAVYSSVVLRVRPGSDEGLNAELSDRPVEPTVGVSKNKWAHGDADISRRNGRRRSSQLEFGGQGKAQGEGRTGIVDGSGREEGESCKWKRS</sequence>
<protein>
    <submittedName>
        <fullName evidence="2">Uncharacterized protein</fullName>
    </submittedName>
</protein>
<dbReference type="Proteomes" id="UP000078397">
    <property type="component" value="Unassembled WGS sequence"/>
</dbReference>
<evidence type="ECO:0000256" key="1">
    <source>
        <dbReference type="SAM" id="MobiDB-lite"/>
    </source>
</evidence>
<evidence type="ECO:0000313" key="2">
    <source>
        <dbReference type="EMBL" id="OAQ62776.1"/>
    </source>
</evidence>
<dbReference type="KEGG" id="pchm:VFPPC_14888"/>
<dbReference type="GeneID" id="28856650"/>
<dbReference type="RefSeq" id="XP_018140356.1">
    <property type="nucleotide sequence ID" value="XM_018292656.1"/>
</dbReference>
<dbReference type="AlphaFoldDB" id="A0A179FBE4"/>
<reference evidence="2 3" key="1">
    <citation type="journal article" date="2016" name="PLoS Pathog.">
        <title>Biosynthesis of antibiotic leucinostatins in bio-control fungus Purpureocillium lilacinum and their inhibition on phytophthora revealed by genome mining.</title>
        <authorList>
            <person name="Wang G."/>
            <person name="Liu Z."/>
            <person name="Lin R."/>
            <person name="Li E."/>
            <person name="Mao Z."/>
            <person name="Ling J."/>
            <person name="Yang Y."/>
            <person name="Yin W.B."/>
            <person name="Xie B."/>
        </authorList>
    </citation>
    <scope>NUCLEOTIDE SEQUENCE [LARGE SCALE GENOMIC DNA]</scope>
    <source>
        <strain evidence="2">170</strain>
    </source>
</reference>
<gene>
    <name evidence="2" type="ORF">VFPPC_14888</name>
</gene>
<keyword evidence="3" id="KW-1185">Reference proteome</keyword>
<feature type="compositionally biased region" description="Gly residues" evidence="1">
    <location>
        <begin position="78"/>
        <end position="88"/>
    </location>
</feature>
<feature type="compositionally biased region" description="Basic and acidic residues" evidence="1">
    <location>
        <begin position="95"/>
        <end position="108"/>
    </location>
</feature>
<name>A0A179FBE4_METCM</name>
<feature type="region of interest" description="Disordered" evidence="1">
    <location>
        <begin position="31"/>
        <end position="108"/>
    </location>
</feature>
<proteinExistence type="predicted"/>
<comment type="caution">
    <text evidence="2">The sequence shown here is derived from an EMBL/GenBank/DDBJ whole genome shotgun (WGS) entry which is preliminary data.</text>
</comment>
<dbReference type="EMBL" id="LSBJ02000006">
    <property type="protein sequence ID" value="OAQ62776.1"/>
    <property type="molecule type" value="Genomic_DNA"/>
</dbReference>